<dbReference type="Gene3D" id="1.10.260.40">
    <property type="entry name" value="lambda repressor-like DNA-binding domains"/>
    <property type="match status" value="1"/>
</dbReference>
<comment type="caution">
    <text evidence="5">The sequence shown here is derived from an EMBL/GenBank/DDBJ whole genome shotgun (WGS) entry which is preliminary data.</text>
</comment>
<dbReference type="InterPro" id="IPR001761">
    <property type="entry name" value="Peripla_BP/Lac1_sug-bd_dom"/>
</dbReference>
<keyword evidence="1" id="KW-0805">Transcription regulation</keyword>
<evidence type="ECO:0000313" key="5">
    <source>
        <dbReference type="EMBL" id="EJX03035.1"/>
    </source>
</evidence>
<dbReference type="PROSITE" id="PS50932">
    <property type="entry name" value="HTH_LACI_2"/>
    <property type="match status" value="1"/>
</dbReference>
<feature type="domain" description="HTH lacI-type" evidence="4">
    <location>
        <begin position="19"/>
        <end position="73"/>
    </location>
</feature>
<sequence>MTEKFYICGNNPKSTMKHITIKDIAKHLSISVSTVSRALCNDKNVRRETRELVLKAAEELGYKPNPVATNLKYGHTNTIGVVVPEMVTPFASTVINGIQDILYPKGIKVIIASSDENPEKEKEILQMMEHFMVDGIIISICSYKKNKDVYARLQEIGIPVVFYDRIPHGLEVSQVIVDDYMKSFFLVENLIRSGYKTIAHLKGNENIYNSVERFKGYKDALAKFGIAYDERWVIPCGMGLEDGALAADELIRRKLEVDAVFAFTDTLAIGCMNRLRTLGKKIPEEVAIASFSGTNLSTIVHPQLTTVEPPLVEMGKNAAQLILEKIAHPESPHRSIVLNAEIKIRESSTRGTTSPETP</sequence>
<keyword evidence="2" id="KW-0238">DNA-binding</keyword>
<accession>J9GS80</accession>
<dbReference type="GO" id="GO:0003700">
    <property type="term" value="F:DNA-binding transcription factor activity"/>
    <property type="evidence" value="ECO:0007669"/>
    <property type="project" value="TreeGrafter"/>
</dbReference>
<reference evidence="5" key="1">
    <citation type="journal article" date="2012" name="PLoS ONE">
        <title>Gene sets for utilization of primary and secondary nutrition supplies in the distal gut of endangered iberian lynx.</title>
        <authorList>
            <person name="Alcaide M."/>
            <person name="Messina E."/>
            <person name="Richter M."/>
            <person name="Bargiela R."/>
            <person name="Peplies J."/>
            <person name="Huws S.A."/>
            <person name="Newbold C.J."/>
            <person name="Golyshin P.N."/>
            <person name="Simon M.A."/>
            <person name="Lopez G."/>
            <person name="Yakimov M.M."/>
            <person name="Ferrer M."/>
        </authorList>
    </citation>
    <scope>NUCLEOTIDE SEQUENCE</scope>
</reference>
<evidence type="ECO:0000256" key="2">
    <source>
        <dbReference type="ARBA" id="ARBA00023125"/>
    </source>
</evidence>
<dbReference type="CDD" id="cd06267">
    <property type="entry name" value="PBP1_LacI_sugar_binding-like"/>
    <property type="match status" value="1"/>
</dbReference>
<dbReference type="PANTHER" id="PTHR30146">
    <property type="entry name" value="LACI-RELATED TRANSCRIPTIONAL REPRESSOR"/>
    <property type="match status" value="1"/>
</dbReference>
<dbReference type="SMART" id="SM00354">
    <property type="entry name" value="HTH_LACI"/>
    <property type="match status" value="1"/>
</dbReference>
<evidence type="ECO:0000259" key="4">
    <source>
        <dbReference type="PROSITE" id="PS50932"/>
    </source>
</evidence>
<gene>
    <name evidence="5" type="ORF">EVA_08864</name>
</gene>
<dbReference type="InterPro" id="IPR010982">
    <property type="entry name" value="Lambda_DNA-bd_dom_sf"/>
</dbReference>
<evidence type="ECO:0000256" key="3">
    <source>
        <dbReference type="ARBA" id="ARBA00023163"/>
    </source>
</evidence>
<evidence type="ECO:0000256" key="1">
    <source>
        <dbReference type="ARBA" id="ARBA00023015"/>
    </source>
</evidence>
<dbReference type="SUPFAM" id="SSF47413">
    <property type="entry name" value="lambda repressor-like DNA-binding domains"/>
    <property type="match status" value="1"/>
</dbReference>
<keyword evidence="3" id="KW-0804">Transcription</keyword>
<proteinExistence type="predicted"/>
<dbReference type="PANTHER" id="PTHR30146:SF109">
    <property type="entry name" value="HTH-TYPE TRANSCRIPTIONAL REGULATOR GALS"/>
    <property type="match status" value="1"/>
</dbReference>
<dbReference type="Gene3D" id="3.40.50.2300">
    <property type="match status" value="2"/>
</dbReference>
<name>J9GS80_9ZZZZ</name>
<dbReference type="EMBL" id="AMCI01002323">
    <property type="protein sequence ID" value="EJX03035.1"/>
    <property type="molecule type" value="Genomic_DNA"/>
</dbReference>
<dbReference type="SUPFAM" id="SSF53822">
    <property type="entry name" value="Periplasmic binding protein-like I"/>
    <property type="match status" value="1"/>
</dbReference>
<dbReference type="AlphaFoldDB" id="J9GS80"/>
<dbReference type="CDD" id="cd01392">
    <property type="entry name" value="HTH_LacI"/>
    <property type="match status" value="1"/>
</dbReference>
<dbReference type="GO" id="GO:0000976">
    <property type="term" value="F:transcription cis-regulatory region binding"/>
    <property type="evidence" value="ECO:0007669"/>
    <property type="project" value="TreeGrafter"/>
</dbReference>
<organism evidence="5">
    <name type="scientific">gut metagenome</name>
    <dbReference type="NCBI Taxonomy" id="749906"/>
    <lineage>
        <taxon>unclassified sequences</taxon>
        <taxon>metagenomes</taxon>
        <taxon>organismal metagenomes</taxon>
    </lineage>
</organism>
<dbReference type="InterPro" id="IPR000843">
    <property type="entry name" value="HTH_LacI"/>
</dbReference>
<protein>
    <submittedName>
        <fullName evidence="5">Protein containing Periplasmic binding protein/LacI transcriptional regulator</fullName>
    </submittedName>
</protein>
<dbReference type="InterPro" id="IPR028082">
    <property type="entry name" value="Peripla_BP_I"/>
</dbReference>
<dbReference type="Pfam" id="PF00532">
    <property type="entry name" value="Peripla_BP_1"/>
    <property type="match status" value="1"/>
</dbReference>
<dbReference type="Pfam" id="PF00356">
    <property type="entry name" value="LacI"/>
    <property type="match status" value="1"/>
</dbReference>